<keyword evidence="1" id="KW-1133">Transmembrane helix</keyword>
<evidence type="ECO:0000313" key="3">
    <source>
        <dbReference type="Proteomes" id="UP000240739"/>
    </source>
</evidence>
<gene>
    <name evidence="2" type="ORF">C7Y72_20750</name>
</gene>
<proteinExistence type="predicted"/>
<dbReference type="AlphaFoldDB" id="A0A2T4UCQ9"/>
<comment type="caution">
    <text evidence="2">The sequence shown here is derived from an EMBL/GenBank/DDBJ whole genome shotgun (WGS) entry which is preliminary data.</text>
</comment>
<name>A0A2T4UCQ9_9ACTN</name>
<organism evidence="2 3">
    <name type="scientific">Paraconexibacter algicola</name>
    <dbReference type="NCBI Taxonomy" id="2133960"/>
    <lineage>
        <taxon>Bacteria</taxon>
        <taxon>Bacillati</taxon>
        <taxon>Actinomycetota</taxon>
        <taxon>Thermoleophilia</taxon>
        <taxon>Solirubrobacterales</taxon>
        <taxon>Paraconexibacteraceae</taxon>
        <taxon>Paraconexibacter</taxon>
    </lineage>
</organism>
<feature type="transmembrane region" description="Helical" evidence="1">
    <location>
        <begin position="100"/>
        <end position="125"/>
    </location>
</feature>
<sequence length="131" mass="14838">MIASLAARTPDDLEDELQDARSSLRYWERRLRATGRGPRHRRRRREAQQHVVRWTARVHELERRRFGTGARGALVQLVEEQRLPAVVRHRGRTVARRTRTVLVVGSVAVGVTLLAVLAAVLVTALRVVGVL</sequence>
<dbReference type="RefSeq" id="WP_107571104.1">
    <property type="nucleotide sequence ID" value="NZ_PYYB01000004.1"/>
</dbReference>
<evidence type="ECO:0000313" key="2">
    <source>
        <dbReference type="EMBL" id="PTL55003.1"/>
    </source>
</evidence>
<evidence type="ECO:0000256" key="1">
    <source>
        <dbReference type="SAM" id="Phobius"/>
    </source>
</evidence>
<protein>
    <submittedName>
        <fullName evidence="2">Uncharacterized protein</fullName>
    </submittedName>
</protein>
<dbReference type="Proteomes" id="UP000240739">
    <property type="component" value="Unassembled WGS sequence"/>
</dbReference>
<keyword evidence="3" id="KW-1185">Reference proteome</keyword>
<reference evidence="2 3" key="1">
    <citation type="submission" date="2018-03" db="EMBL/GenBank/DDBJ databases">
        <title>Aquarubrobacter algicola gen. nov., sp. nov., a novel actinobacterium isolated from shallow eutrophic lake during the end of cyanobacterial harmful algal blooms.</title>
        <authorList>
            <person name="Chun S.J."/>
        </authorList>
    </citation>
    <scope>NUCLEOTIDE SEQUENCE [LARGE SCALE GENOMIC DNA]</scope>
    <source>
        <strain evidence="2 3">Seoho-28</strain>
    </source>
</reference>
<accession>A0A2T4UCQ9</accession>
<dbReference type="EMBL" id="PYYB01000004">
    <property type="protein sequence ID" value="PTL55003.1"/>
    <property type="molecule type" value="Genomic_DNA"/>
</dbReference>
<keyword evidence="1" id="KW-0812">Transmembrane</keyword>
<keyword evidence="1" id="KW-0472">Membrane</keyword>